<dbReference type="AlphaFoldDB" id="A0A382Y8S2"/>
<dbReference type="GO" id="GO:0016747">
    <property type="term" value="F:acyltransferase activity, transferring groups other than amino-acyl groups"/>
    <property type="evidence" value="ECO:0007669"/>
    <property type="project" value="InterPro"/>
</dbReference>
<feature type="non-terminal residue" evidence="3">
    <location>
        <position position="1"/>
    </location>
</feature>
<dbReference type="InterPro" id="IPR002656">
    <property type="entry name" value="Acyl_transf_3_dom"/>
</dbReference>
<gene>
    <name evidence="3" type="ORF">METZ01_LOCUS432591</name>
</gene>
<reference evidence="3" key="1">
    <citation type="submission" date="2018-05" db="EMBL/GenBank/DDBJ databases">
        <authorList>
            <person name="Lanie J.A."/>
            <person name="Ng W.-L."/>
            <person name="Kazmierczak K.M."/>
            <person name="Andrzejewski T.M."/>
            <person name="Davidsen T.M."/>
            <person name="Wayne K.J."/>
            <person name="Tettelin H."/>
            <person name="Glass J.I."/>
            <person name="Rusch D."/>
            <person name="Podicherti R."/>
            <person name="Tsui H.-C.T."/>
            <person name="Winkler M.E."/>
        </authorList>
    </citation>
    <scope>NUCLEOTIDE SEQUENCE</scope>
</reference>
<sequence length="188" mass="21424">AASVIPWPPTLAYYAVFFGFGVLCYGQEAFEKNIGRRWPVCLLLAVPALLLALHWYELRGSLFVTSESNELSSLLHNNLLCSLFTVLYSWLMIFGFIGLFRQFFSEGNRCIRYISDSSYWLYVMHLPPIMMLQIWVSNWPLPSVVKLLGICAVSTAALLIIYEYAVRYTWVGTMLNGKKTRCTPNSLG</sequence>
<keyword evidence="1" id="KW-0812">Transmembrane</keyword>
<protein>
    <recommendedName>
        <fullName evidence="2">Acyltransferase 3 domain-containing protein</fullName>
    </recommendedName>
</protein>
<evidence type="ECO:0000259" key="2">
    <source>
        <dbReference type="Pfam" id="PF01757"/>
    </source>
</evidence>
<evidence type="ECO:0000256" key="1">
    <source>
        <dbReference type="SAM" id="Phobius"/>
    </source>
</evidence>
<dbReference type="PANTHER" id="PTHR36927:SF1">
    <property type="entry name" value="MDO-LIKE PROTEIN"/>
    <property type="match status" value="1"/>
</dbReference>
<feature type="transmembrane region" description="Helical" evidence="1">
    <location>
        <begin position="38"/>
        <end position="56"/>
    </location>
</feature>
<keyword evidence="1" id="KW-1133">Transmembrane helix</keyword>
<organism evidence="3">
    <name type="scientific">marine metagenome</name>
    <dbReference type="NCBI Taxonomy" id="408172"/>
    <lineage>
        <taxon>unclassified sequences</taxon>
        <taxon>metagenomes</taxon>
        <taxon>ecological metagenomes</taxon>
    </lineage>
</organism>
<feature type="transmembrane region" description="Helical" evidence="1">
    <location>
        <begin position="6"/>
        <end position="26"/>
    </location>
</feature>
<feature type="transmembrane region" description="Helical" evidence="1">
    <location>
        <begin position="143"/>
        <end position="165"/>
    </location>
</feature>
<dbReference type="Pfam" id="PF01757">
    <property type="entry name" value="Acyl_transf_3"/>
    <property type="match status" value="1"/>
</dbReference>
<accession>A0A382Y8S2</accession>
<feature type="transmembrane region" description="Helical" evidence="1">
    <location>
        <begin position="76"/>
        <end position="99"/>
    </location>
</feature>
<feature type="domain" description="Acyltransferase 3" evidence="2">
    <location>
        <begin position="6"/>
        <end position="162"/>
    </location>
</feature>
<keyword evidence="1" id="KW-0472">Membrane</keyword>
<dbReference type="PANTHER" id="PTHR36927">
    <property type="entry name" value="BLR4337 PROTEIN"/>
    <property type="match status" value="1"/>
</dbReference>
<feature type="transmembrane region" description="Helical" evidence="1">
    <location>
        <begin position="119"/>
        <end position="137"/>
    </location>
</feature>
<evidence type="ECO:0000313" key="3">
    <source>
        <dbReference type="EMBL" id="SVD79737.1"/>
    </source>
</evidence>
<dbReference type="InterPro" id="IPR050623">
    <property type="entry name" value="Glucan_succinyl_AcylTrfase"/>
</dbReference>
<name>A0A382Y8S2_9ZZZZ</name>
<dbReference type="EMBL" id="UINC01173892">
    <property type="protein sequence ID" value="SVD79737.1"/>
    <property type="molecule type" value="Genomic_DNA"/>
</dbReference>
<proteinExistence type="predicted"/>